<evidence type="ECO:0000256" key="1">
    <source>
        <dbReference type="SAM" id="MobiDB-lite"/>
    </source>
</evidence>
<dbReference type="Proteomes" id="UP000712600">
    <property type="component" value="Unassembled WGS sequence"/>
</dbReference>
<gene>
    <name evidence="2" type="ORF">F2Q69_00030685</name>
</gene>
<proteinExistence type="predicted"/>
<evidence type="ECO:0000313" key="3">
    <source>
        <dbReference type="Proteomes" id="UP000712600"/>
    </source>
</evidence>
<accession>A0A8S9RYE1</accession>
<reference evidence="2" key="1">
    <citation type="submission" date="2019-12" db="EMBL/GenBank/DDBJ databases">
        <title>Genome sequencing and annotation of Brassica cretica.</title>
        <authorList>
            <person name="Studholme D.J."/>
            <person name="Sarris P."/>
        </authorList>
    </citation>
    <scope>NUCLEOTIDE SEQUENCE</scope>
    <source>
        <strain evidence="2">PFS-109/04</strain>
        <tissue evidence="2">Leaf</tissue>
    </source>
</reference>
<sequence>MGRSLVSVERRSNDPPVTYPQGPYDVGRREIMSRQTDTPRSDPTVIESRDRTSGFLPKRLSTIITQGRYLRESKRQ</sequence>
<evidence type="ECO:0000313" key="2">
    <source>
        <dbReference type="EMBL" id="KAF3586371.1"/>
    </source>
</evidence>
<organism evidence="2 3">
    <name type="scientific">Brassica cretica</name>
    <name type="common">Mustard</name>
    <dbReference type="NCBI Taxonomy" id="69181"/>
    <lineage>
        <taxon>Eukaryota</taxon>
        <taxon>Viridiplantae</taxon>
        <taxon>Streptophyta</taxon>
        <taxon>Embryophyta</taxon>
        <taxon>Tracheophyta</taxon>
        <taxon>Spermatophyta</taxon>
        <taxon>Magnoliopsida</taxon>
        <taxon>eudicotyledons</taxon>
        <taxon>Gunneridae</taxon>
        <taxon>Pentapetalae</taxon>
        <taxon>rosids</taxon>
        <taxon>malvids</taxon>
        <taxon>Brassicales</taxon>
        <taxon>Brassicaceae</taxon>
        <taxon>Brassiceae</taxon>
        <taxon>Brassica</taxon>
    </lineage>
</organism>
<feature type="region of interest" description="Disordered" evidence="1">
    <location>
        <begin position="1"/>
        <end position="51"/>
    </location>
</feature>
<protein>
    <submittedName>
        <fullName evidence="2">Uncharacterized protein</fullName>
    </submittedName>
</protein>
<dbReference type="EMBL" id="QGKX02000088">
    <property type="protein sequence ID" value="KAF3586371.1"/>
    <property type="molecule type" value="Genomic_DNA"/>
</dbReference>
<feature type="compositionally biased region" description="Basic and acidic residues" evidence="1">
    <location>
        <begin position="26"/>
        <end position="40"/>
    </location>
</feature>
<name>A0A8S9RYE1_BRACR</name>
<comment type="caution">
    <text evidence="2">The sequence shown here is derived from an EMBL/GenBank/DDBJ whole genome shotgun (WGS) entry which is preliminary data.</text>
</comment>
<dbReference type="AlphaFoldDB" id="A0A8S9RYE1"/>